<reference evidence="1 2" key="1">
    <citation type="submission" date="2019-07" db="EMBL/GenBank/DDBJ databases">
        <title>Whole genome shotgun sequence of Pseudoalteromonas espejiana NBRC 102222.</title>
        <authorList>
            <person name="Hosoyama A."/>
            <person name="Uohara A."/>
            <person name="Ohji S."/>
            <person name="Ichikawa N."/>
        </authorList>
    </citation>
    <scope>NUCLEOTIDE SEQUENCE [LARGE SCALE GENOMIC DNA]</scope>
    <source>
        <strain evidence="1 2">NBRC 102222</strain>
    </source>
</reference>
<dbReference type="OrthoDB" id="9809203at2"/>
<accession>A0A510XZP3</accession>
<dbReference type="PANTHER" id="PTHR13812">
    <property type="entry name" value="KETIMINE REDUCTASE MU-CRYSTALLIN"/>
    <property type="match status" value="1"/>
</dbReference>
<organism evidence="1 2">
    <name type="scientific">Pseudoalteromonas espejiana</name>
    <dbReference type="NCBI Taxonomy" id="28107"/>
    <lineage>
        <taxon>Bacteria</taxon>
        <taxon>Pseudomonadati</taxon>
        <taxon>Pseudomonadota</taxon>
        <taxon>Gammaproteobacteria</taxon>
        <taxon>Alteromonadales</taxon>
        <taxon>Pseudoalteromonadaceae</taxon>
        <taxon>Pseudoalteromonas</taxon>
    </lineage>
</organism>
<protein>
    <submittedName>
        <fullName evidence="1">Ornithine cyclodeaminase</fullName>
    </submittedName>
</protein>
<dbReference type="Pfam" id="PF02423">
    <property type="entry name" value="OCD_Mu_crystall"/>
    <property type="match status" value="1"/>
</dbReference>
<dbReference type="Gene3D" id="3.40.50.720">
    <property type="entry name" value="NAD(P)-binding Rossmann-like Domain"/>
    <property type="match status" value="1"/>
</dbReference>
<keyword evidence="2" id="KW-1185">Reference proteome</keyword>
<dbReference type="PANTHER" id="PTHR13812:SF19">
    <property type="entry name" value="KETIMINE REDUCTASE MU-CRYSTALLIN"/>
    <property type="match status" value="1"/>
</dbReference>
<dbReference type="Gene3D" id="3.30.1780.10">
    <property type="entry name" value="ornithine cyclodeaminase, domain 1"/>
    <property type="match status" value="1"/>
</dbReference>
<evidence type="ECO:0000313" key="2">
    <source>
        <dbReference type="Proteomes" id="UP000321419"/>
    </source>
</evidence>
<dbReference type="Proteomes" id="UP000321419">
    <property type="component" value="Unassembled WGS sequence"/>
</dbReference>
<dbReference type="InterPro" id="IPR003462">
    <property type="entry name" value="ODC_Mu_crystall"/>
</dbReference>
<gene>
    <name evidence="1" type="primary">ocd</name>
    <name evidence="1" type="ORF">PES01_33350</name>
</gene>
<dbReference type="EMBL" id="BJUM01000041">
    <property type="protein sequence ID" value="GEK56490.1"/>
    <property type="molecule type" value="Genomic_DNA"/>
</dbReference>
<dbReference type="NCBIfam" id="NF005762">
    <property type="entry name" value="PRK07589.1"/>
    <property type="match status" value="1"/>
</dbReference>
<dbReference type="RefSeq" id="WP_089349806.1">
    <property type="nucleotide sequence ID" value="NZ_BJUM01000041.1"/>
</dbReference>
<dbReference type="InterPro" id="IPR023401">
    <property type="entry name" value="ODC_N"/>
</dbReference>
<dbReference type="InterPro" id="IPR036291">
    <property type="entry name" value="NAD(P)-bd_dom_sf"/>
</dbReference>
<comment type="caution">
    <text evidence="1">The sequence shown here is derived from an EMBL/GenBank/DDBJ whole genome shotgun (WGS) entry which is preliminary data.</text>
</comment>
<dbReference type="SUPFAM" id="SSF51735">
    <property type="entry name" value="NAD(P)-binding Rossmann-fold domains"/>
    <property type="match status" value="1"/>
</dbReference>
<sequence>MSHFIAQPKQGVPFVSVQTMAKLINKVGIENVLLKLTQRLKHDFARWHEFDKSPRYAAHSPDGVIELMPVSDGNMFSCKYVNGHPKNTFKELQTVAAFGILSDVDSGYPVMISEMCLLTALRTAATSALVAQYLAPKNSTTLTLIGNGAQSEFQALAFKAVLGITHIRLYDIDKNASQKAFNNLSNCGLNVTICNSAKEAVQGAHIITTCTADKKNATILTSDMIPDGVHLNAIGGDCPGKTELDSTLLERANVFVEYEPQTRVEGEIQQMSESFVVTEFHKVINKQSLGRTSQDELTIFDGVGFASEDFTALVFIKDELVASGEFELLDLITQQADPRNLFSVLNTEQSNKSVSQEQVA</sequence>
<dbReference type="AlphaFoldDB" id="A0A510XZP3"/>
<name>A0A510XZP3_9GAMM</name>
<proteinExistence type="predicted"/>
<evidence type="ECO:0000313" key="1">
    <source>
        <dbReference type="EMBL" id="GEK56490.1"/>
    </source>
</evidence>